<dbReference type="Gene3D" id="2.40.128.110">
    <property type="entry name" value="Lipid/polyisoprenoid-binding, YceI-like"/>
    <property type="match status" value="1"/>
</dbReference>
<dbReference type="PANTHER" id="PTHR34406:SF1">
    <property type="entry name" value="PROTEIN YCEI"/>
    <property type="match status" value="1"/>
</dbReference>
<dbReference type="SUPFAM" id="SSF101874">
    <property type="entry name" value="YceI-like"/>
    <property type="match status" value="1"/>
</dbReference>
<sequence>MKSVIWNMGLLLIGLLTAAQAAAQWELDGERSSINFISMKNAAIAETHSFTSLVGYIGKTGNVQLNIDLNSVETQVPIRNERMQKLLFETAEFPSARISADVDPAVLAAVIEGGTVGTEIPVTLSLHGLEQELAVAVTVFSDGGSLRVISSRPLLLRAADFGLADGIEALREIAGLKTISTAIPVTLNLHFRHAP</sequence>
<feature type="signal peptide" evidence="1">
    <location>
        <begin position="1"/>
        <end position="21"/>
    </location>
</feature>
<dbReference type="InterPro" id="IPR027016">
    <property type="entry name" value="UCP029811"/>
</dbReference>
<protein>
    <submittedName>
        <fullName evidence="3">YceI family protein</fullName>
    </submittedName>
</protein>
<feature type="domain" description="Lipid/polyisoprenoid-binding YceI-like" evidence="2">
    <location>
        <begin position="24"/>
        <end position="192"/>
    </location>
</feature>
<comment type="caution">
    <text evidence="3">The sequence shown here is derived from an EMBL/GenBank/DDBJ whole genome shotgun (WGS) entry which is preliminary data.</text>
</comment>
<dbReference type="PANTHER" id="PTHR34406">
    <property type="entry name" value="PROTEIN YCEI"/>
    <property type="match status" value="1"/>
</dbReference>
<reference evidence="3" key="1">
    <citation type="submission" date="2019-02" db="EMBL/GenBank/DDBJ databases">
        <authorList>
            <person name="Li S.-H."/>
        </authorList>
    </citation>
    <scope>NUCLEOTIDE SEQUENCE</scope>
    <source>
        <strain evidence="3">IMCC8485</strain>
    </source>
</reference>
<evidence type="ECO:0000259" key="2">
    <source>
        <dbReference type="SMART" id="SM00867"/>
    </source>
</evidence>
<dbReference type="SMART" id="SM00867">
    <property type="entry name" value="YceI"/>
    <property type="match status" value="1"/>
</dbReference>
<proteinExistence type="predicted"/>
<evidence type="ECO:0000313" key="3">
    <source>
        <dbReference type="EMBL" id="MCX2973624.1"/>
    </source>
</evidence>
<evidence type="ECO:0000313" key="4">
    <source>
        <dbReference type="Proteomes" id="UP001143307"/>
    </source>
</evidence>
<gene>
    <name evidence="3" type="ORF">EYC87_08555</name>
</gene>
<keyword evidence="4" id="KW-1185">Reference proteome</keyword>
<dbReference type="PIRSF" id="PIRSF029811">
    <property type="entry name" value="UCP029811"/>
    <property type="match status" value="1"/>
</dbReference>
<keyword evidence="1" id="KW-0732">Signal</keyword>
<evidence type="ECO:0000256" key="1">
    <source>
        <dbReference type="SAM" id="SignalP"/>
    </source>
</evidence>
<dbReference type="InterPro" id="IPR036761">
    <property type="entry name" value="TTHA0802/YceI-like_sf"/>
</dbReference>
<dbReference type="EMBL" id="SHNP01000003">
    <property type="protein sequence ID" value="MCX2973624.1"/>
    <property type="molecule type" value="Genomic_DNA"/>
</dbReference>
<dbReference type="Pfam" id="PF04264">
    <property type="entry name" value="YceI"/>
    <property type="match status" value="1"/>
</dbReference>
<dbReference type="InterPro" id="IPR007372">
    <property type="entry name" value="Lipid/polyisoprenoid-bd_YceI"/>
</dbReference>
<organism evidence="3 4">
    <name type="scientific">Candidatus Seongchinamella marina</name>
    <dbReference type="NCBI Taxonomy" id="2518990"/>
    <lineage>
        <taxon>Bacteria</taxon>
        <taxon>Pseudomonadati</taxon>
        <taxon>Pseudomonadota</taxon>
        <taxon>Gammaproteobacteria</taxon>
        <taxon>Cellvibrionales</taxon>
        <taxon>Halieaceae</taxon>
        <taxon>Seongchinamella</taxon>
    </lineage>
</organism>
<dbReference type="Proteomes" id="UP001143307">
    <property type="component" value="Unassembled WGS sequence"/>
</dbReference>
<name>A0ABT3SUR6_9GAMM</name>
<accession>A0ABT3SUR6</accession>
<feature type="chain" id="PRO_5046508189" evidence="1">
    <location>
        <begin position="22"/>
        <end position="195"/>
    </location>
</feature>
<dbReference type="RefSeq" id="WP_279252516.1">
    <property type="nucleotide sequence ID" value="NZ_SHNP01000003.1"/>
</dbReference>